<gene>
    <name evidence="3" type="ORF">SAMN04490220_7305</name>
</gene>
<sequence length="94" mass="9482">MDFDSPAAAPRPSHRRAWLSALGGMVPAVLVAVTVGVGTFAYAGNAASTDSGAPVEFRPALTVPSQAPGENVAGTLFPRPDLGTPSVTRHVGQG</sequence>
<feature type="transmembrane region" description="Helical" evidence="2">
    <location>
        <begin position="21"/>
        <end position="43"/>
    </location>
</feature>
<protein>
    <submittedName>
        <fullName evidence="3">Uncharacterized protein</fullName>
    </submittedName>
</protein>
<dbReference type="AlphaFoldDB" id="A0A1H5HQM3"/>
<evidence type="ECO:0000256" key="2">
    <source>
        <dbReference type="SAM" id="Phobius"/>
    </source>
</evidence>
<evidence type="ECO:0000256" key="1">
    <source>
        <dbReference type="SAM" id="MobiDB-lite"/>
    </source>
</evidence>
<dbReference type="Proteomes" id="UP000183407">
    <property type="component" value="Unassembled WGS sequence"/>
</dbReference>
<feature type="region of interest" description="Disordered" evidence="1">
    <location>
        <begin position="69"/>
        <end position="94"/>
    </location>
</feature>
<dbReference type="RefSeq" id="WP_073364664.1">
    <property type="nucleotide sequence ID" value="NZ_FNTL01000004.1"/>
</dbReference>
<proteinExistence type="predicted"/>
<keyword evidence="2" id="KW-1133">Transmembrane helix</keyword>
<keyword evidence="2" id="KW-0472">Membrane</keyword>
<organism evidence="3 4">
    <name type="scientific">Rhodococcus jostii</name>
    <dbReference type="NCBI Taxonomy" id="132919"/>
    <lineage>
        <taxon>Bacteria</taxon>
        <taxon>Bacillati</taxon>
        <taxon>Actinomycetota</taxon>
        <taxon>Actinomycetes</taxon>
        <taxon>Mycobacteriales</taxon>
        <taxon>Nocardiaceae</taxon>
        <taxon>Rhodococcus</taxon>
    </lineage>
</organism>
<dbReference type="EMBL" id="FNTL01000004">
    <property type="protein sequence ID" value="SEE30223.1"/>
    <property type="molecule type" value="Genomic_DNA"/>
</dbReference>
<evidence type="ECO:0000313" key="3">
    <source>
        <dbReference type="EMBL" id="SEE30223.1"/>
    </source>
</evidence>
<accession>A0A1H5HQM3</accession>
<name>A0A1H5HQM3_RHOJO</name>
<evidence type="ECO:0000313" key="4">
    <source>
        <dbReference type="Proteomes" id="UP000183407"/>
    </source>
</evidence>
<keyword evidence="2" id="KW-0812">Transmembrane</keyword>
<reference evidence="4" key="1">
    <citation type="submission" date="2016-10" db="EMBL/GenBank/DDBJ databases">
        <authorList>
            <person name="Varghese N."/>
        </authorList>
    </citation>
    <scope>NUCLEOTIDE SEQUENCE [LARGE SCALE GENOMIC DNA]</scope>
    <source>
        <strain evidence="4">DSM 44719</strain>
    </source>
</reference>